<dbReference type="PANTHER" id="PTHR24353">
    <property type="entry name" value="CYCLIC NUCLEOTIDE-DEPENDENT PROTEIN KINASE"/>
    <property type="match status" value="1"/>
</dbReference>
<evidence type="ECO:0000256" key="8">
    <source>
        <dbReference type="ARBA" id="ARBA00047454"/>
    </source>
</evidence>
<keyword evidence="5" id="KW-0418">Kinase</keyword>
<proteinExistence type="predicted"/>
<dbReference type="InterPro" id="IPR011009">
    <property type="entry name" value="Kinase-like_dom_sf"/>
</dbReference>
<feature type="domain" description="AGC-kinase C-terminal" evidence="12">
    <location>
        <begin position="461"/>
        <end position="516"/>
    </location>
</feature>
<dbReference type="EC" id="2.7.11.11" evidence="1"/>
<organism evidence="13 14">
    <name type="scientific">Cryptococcus tetragattii IND107</name>
    <dbReference type="NCBI Taxonomy" id="1296105"/>
    <lineage>
        <taxon>Eukaryota</taxon>
        <taxon>Fungi</taxon>
        <taxon>Dikarya</taxon>
        <taxon>Basidiomycota</taxon>
        <taxon>Agaricomycotina</taxon>
        <taxon>Tremellomycetes</taxon>
        <taxon>Tremellales</taxon>
        <taxon>Cryptococcaceae</taxon>
        <taxon>Cryptococcus</taxon>
        <taxon>Cryptococcus gattii species complex</taxon>
    </lineage>
</organism>
<evidence type="ECO:0000256" key="9">
    <source>
        <dbReference type="PROSITE-ProRule" id="PRU10141"/>
    </source>
</evidence>
<keyword evidence="2" id="KW-0723">Serine/threonine-protein kinase</keyword>
<dbReference type="SMART" id="SM00220">
    <property type="entry name" value="S_TKc"/>
    <property type="match status" value="1"/>
</dbReference>
<dbReference type="PANTHER" id="PTHR24353:SF153">
    <property type="entry name" value="CAMP-DEPENDENT PROTEIN KINASE CATALYTIC SUBUNIT 1"/>
    <property type="match status" value="1"/>
</dbReference>
<feature type="compositionally biased region" description="Polar residues" evidence="10">
    <location>
        <begin position="58"/>
        <end position="67"/>
    </location>
</feature>
<comment type="caution">
    <text evidence="13">The sequence shown here is derived from an EMBL/GenBank/DDBJ whole genome shotgun (WGS) entry which is preliminary data.</text>
</comment>
<evidence type="ECO:0000256" key="6">
    <source>
        <dbReference type="ARBA" id="ARBA00022840"/>
    </source>
</evidence>
<keyword evidence="14" id="KW-1185">Reference proteome</keyword>
<keyword evidence="4 9" id="KW-0547">Nucleotide-binding</keyword>
<dbReference type="RefSeq" id="XP_066616178.1">
    <property type="nucleotide sequence ID" value="XM_066755892.1"/>
</dbReference>
<evidence type="ECO:0000313" key="13">
    <source>
        <dbReference type="EMBL" id="KAL0253957.1"/>
    </source>
</evidence>
<feature type="domain" description="Protein kinase" evidence="11">
    <location>
        <begin position="204"/>
        <end position="460"/>
    </location>
</feature>
<name>A0ABR3C054_9TREE</name>
<evidence type="ECO:0000256" key="7">
    <source>
        <dbReference type="ARBA" id="ARBA00047292"/>
    </source>
</evidence>
<dbReference type="Proteomes" id="UP000054399">
    <property type="component" value="Unassembled WGS sequence"/>
</dbReference>
<reference evidence="13 14" key="2">
    <citation type="submission" date="2024-01" db="EMBL/GenBank/DDBJ databases">
        <title>Comparative genomics of Cryptococcus and Kwoniella reveals pathogenesis evolution and contrasting modes of karyotype evolution via chromosome fusion or intercentromeric recombination.</title>
        <authorList>
            <person name="Coelho M.A."/>
            <person name="David-Palma M."/>
            <person name="Shea T."/>
            <person name="Bowers K."/>
            <person name="Mcginley-Smith S."/>
            <person name="Mohammad A.W."/>
            <person name="Gnirke A."/>
            <person name="Yurkov A.M."/>
            <person name="Nowrousian M."/>
            <person name="Sun S."/>
            <person name="Cuomo C.A."/>
            <person name="Heitman J."/>
        </authorList>
    </citation>
    <scope>NUCLEOTIDE SEQUENCE [LARGE SCALE GENOMIC DNA]</scope>
    <source>
        <strain evidence="13 14">IND107</strain>
    </source>
</reference>
<dbReference type="PROSITE" id="PS51285">
    <property type="entry name" value="AGC_KINASE_CTER"/>
    <property type="match status" value="1"/>
</dbReference>
<keyword evidence="6 9" id="KW-0067">ATP-binding</keyword>
<evidence type="ECO:0000256" key="5">
    <source>
        <dbReference type="ARBA" id="ARBA00022777"/>
    </source>
</evidence>
<evidence type="ECO:0000259" key="12">
    <source>
        <dbReference type="PROSITE" id="PS51285"/>
    </source>
</evidence>
<dbReference type="InterPro" id="IPR000961">
    <property type="entry name" value="AGC-kinase_C"/>
</dbReference>
<evidence type="ECO:0000256" key="1">
    <source>
        <dbReference type="ARBA" id="ARBA00012444"/>
    </source>
</evidence>
<dbReference type="Pfam" id="PF00069">
    <property type="entry name" value="Pkinase"/>
    <property type="match status" value="1"/>
</dbReference>
<evidence type="ECO:0000313" key="14">
    <source>
        <dbReference type="Proteomes" id="UP000054399"/>
    </source>
</evidence>
<dbReference type="SMART" id="SM00133">
    <property type="entry name" value="S_TK_X"/>
    <property type="match status" value="1"/>
</dbReference>
<evidence type="ECO:0000256" key="3">
    <source>
        <dbReference type="ARBA" id="ARBA00022679"/>
    </source>
</evidence>
<comment type="catalytic activity">
    <reaction evidence="7">
        <text>L-threonyl-[protein] + ATP = O-phospho-L-threonyl-[protein] + ADP + H(+)</text>
        <dbReference type="Rhea" id="RHEA:46608"/>
        <dbReference type="Rhea" id="RHEA-COMP:11060"/>
        <dbReference type="Rhea" id="RHEA-COMP:11605"/>
        <dbReference type="ChEBI" id="CHEBI:15378"/>
        <dbReference type="ChEBI" id="CHEBI:30013"/>
        <dbReference type="ChEBI" id="CHEBI:30616"/>
        <dbReference type="ChEBI" id="CHEBI:61977"/>
        <dbReference type="ChEBI" id="CHEBI:456216"/>
        <dbReference type="EC" id="2.7.11.11"/>
    </reaction>
</comment>
<dbReference type="PROSITE" id="PS50011">
    <property type="entry name" value="PROTEIN_KINASE_DOM"/>
    <property type="match status" value="1"/>
</dbReference>
<feature type="region of interest" description="Disordered" evidence="10">
    <location>
        <begin position="171"/>
        <end position="191"/>
    </location>
</feature>
<dbReference type="Gene3D" id="1.10.510.10">
    <property type="entry name" value="Transferase(Phosphotransferase) domain 1"/>
    <property type="match status" value="1"/>
</dbReference>
<dbReference type="SUPFAM" id="SSF56112">
    <property type="entry name" value="Protein kinase-like (PK-like)"/>
    <property type="match status" value="1"/>
</dbReference>
<feature type="compositionally biased region" description="Low complexity" evidence="10">
    <location>
        <begin position="14"/>
        <end position="24"/>
    </location>
</feature>
<evidence type="ECO:0000259" key="11">
    <source>
        <dbReference type="PROSITE" id="PS50011"/>
    </source>
</evidence>
<sequence>MFQKVSDKFHRKQQSSTSSGRSQQAPNPTGTVLAKANSQTQQAYSLPQDHSPMGDIQGDSSLIQQPMATEKAPVIEPSASTSSSTVTGQGGTVLSALGTQGMLAAPTEGPRQLQSPVSRASSADEDRMREKARGAQEQAAQAQANLHHATQQARVAAINATATQAALETATQQPATARVPTSGVGAEPGQARRKTAGRYALSDFLIERTLGTGSFGRVHLVRSRHNGRFYAVKVLNKEKVIKMKQVEHTNSEREMLVRVRHPFLVNLWGTFQDVNNLYMVMDFVAGGELFSLLRKSQRFPNSVAKFYAAEVALALDYLHSLDIIYRDLKPENLLLGADGHVKVTDFGFAKYVPDITWTLCGTPDYLAPEVVQSKGYNKSVDWYALGVLIFEMLAGYPPFFTEDGNPMKLYEKIIAGKVRYPTYFDGLAKELLKNLLVGDLTKRYGNLRAGSSDIFAHGWFAEVDWDKLYRREIPAPYVPKIDGEGDASQFDRYQEADVSAYGKVGNGPYDHFFLEF</sequence>
<protein>
    <recommendedName>
        <fullName evidence="1">cAMP-dependent protein kinase</fullName>
        <ecNumber evidence="1">2.7.11.11</ecNumber>
    </recommendedName>
</protein>
<accession>A0ABR3C054</accession>
<feature type="region of interest" description="Disordered" evidence="10">
    <location>
        <begin position="1"/>
        <end position="92"/>
    </location>
</feature>
<gene>
    <name evidence="13" type="ORF">I308_101336</name>
</gene>
<dbReference type="PROSITE" id="PS00107">
    <property type="entry name" value="PROTEIN_KINASE_ATP"/>
    <property type="match status" value="1"/>
</dbReference>
<dbReference type="EMBL" id="ATAM02000002">
    <property type="protein sequence ID" value="KAL0253957.1"/>
    <property type="molecule type" value="Genomic_DNA"/>
</dbReference>
<feature type="compositionally biased region" description="Polar residues" evidence="10">
    <location>
        <begin position="25"/>
        <end position="45"/>
    </location>
</feature>
<dbReference type="GeneID" id="91988194"/>
<keyword evidence="3" id="KW-0808">Transferase</keyword>
<dbReference type="InterPro" id="IPR000719">
    <property type="entry name" value="Prot_kinase_dom"/>
</dbReference>
<evidence type="ECO:0000256" key="4">
    <source>
        <dbReference type="ARBA" id="ARBA00022741"/>
    </source>
</evidence>
<evidence type="ECO:0000256" key="10">
    <source>
        <dbReference type="SAM" id="MobiDB-lite"/>
    </source>
</evidence>
<feature type="binding site" evidence="9">
    <location>
        <position position="233"/>
    </location>
    <ligand>
        <name>ATP</name>
        <dbReference type="ChEBI" id="CHEBI:30616"/>
    </ligand>
</feature>
<dbReference type="CDD" id="cd05580">
    <property type="entry name" value="STKc_PKA_like"/>
    <property type="match status" value="1"/>
</dbReference>
<dbReference type="Gene3D" id="3.30.200.20">
    <property type="entry name" value="Phosphorylase Kinase, domain 1"/>
    <property type="match status" value="1"/>
</dbReference>
<dbReference type="InterPro" id="IPR017441">
    <property type="entry name" value="Protein_kinase_ATP_BS"/>
</dbReference>
<comment type="catalytic activity">
    <reaction evidence="8">
        <text>L-seryl-[protein] + ATP = O-phospho-L-seryl-[protein] + ADP + H(+)</text>
        <dbReference type="Rhea" id="RHEA:17989"/>
        <dbReference type="Rhea" id="RHEA-COMP:9863"/>
        <dbReference type="Rhea" id="RHEA-COMP:11604"/>
        <dbReference type="ChEBI" id="CHEBI:15378"/>
        <dbReference type="ChEBI" id="CHEBI:29999"/>
        <dbReference type="ChEBI" id="CHEBI:30616"/>
        <dbReference type="ChEBI" id="CHEBI:83421"/>
        <dbReference type="ChEBI" id="CHEBI:456216"/>
        <dbReference type="EC" id="2.7.11.11"/>
    </reaction>
</comment>
<feature type="region of interest" description="Disordered" evidence="10">
    <location>
        <begin position="105"/>
        <end position="140"/>
    </location>
</feature>
<feature type="compositionally biased region" description="Basic and acidic residues" evidence="10">
    <location>
        <begin position="122"/>
        <end position="134"/>
    </location>
</feature>
<evidence type="ECO:0000256" key="2">
    <source>
        <dbReference type="ARBA" id="ARBA00022527"/>
    </source>
</evidence>
<dbReference type="InterPro" id="IPR008271">
    <property type="entry name" value="Ser/Thr_kinase_AS"/>
</dbReference>
<reference evidence="14" key="1">
    <citation type="submission" date="2015-01" db="EMBL/GenBank/DDBJ databases">
        <title>The Genome Sequence of Cryptococcus gattii MMRL2647.</title>
        <authorList>
            <consortium name="The Broad Institute Genomics Platform"/>
            <person name="Cuomo C."/>
            <person name="Litvintseva A."/>
            <person name="Chen Y."/>
            <person name="Heitman J."/>
            <person name="Sun S."/>
            <person name="Springer D."/>
            <person name="Dromer F."/>
            <person name="Young S."/>
            <person name="Zeng Q."/>
            <person name="Gargeya S."/>
            <person name="Abouelleil A."/>
            <person name="Alvarado L."/>
            <person name="Chapman S.B."/>
            <person name="Gainer-Dewar J."/>
            <person name="Goldberg J."/>
            <person name="Griggs A."/>
            <person name="Gujja S."/>
            <person name="Hansen M."/>
            <person name="Howarth C."/>
            <person name="Imamovic A."/>
            <person name="Larimer J."/>
            <person name="Murphy C."/>
            <person name="Naylor J."/>
            <person name="Pearson M."/>
            <person name="Priest M."/>
            <person name="Roberts A."/>
            <person name="Saif S."/>
            <person name="Shea T."/>
            <person name="Sykes S."/>
            <person name="Wortman J."/>
            <person name="Nusbaum C."/>
            <person name="Birren B."/>
        </authorList>
    </citation>
    <scope>NUCLEOTIDE SEQUENCE [LARGE SCALE GENOMIC DNA]</scope>
    <source>
        <strain evidence="14">IND107</strain>
    </source>
</reference>
<feature type="compositionally biased region" description="Polar residues" evidence="10">
    <location>
        <begin position="112"/>
        <end position="121"/>
    </location>
</feature>
<dbReference type="PROSITE" id="PS00108">
    <property type="entry name" value="PROTEIN_KINASE_ST"/>
    <property type="match status" value="1"/>
</dbReference>